<sequence length="155" mass="17305">MKNLVVTEVNLPVRLQRFGILHYLEDEDVQFYIPDLCYYEQLATGDLSMPDIALSKLLISQGKLKVVSLSGSQITHVISLLNGCCSMFLARTVAAMVYARIMGYTLVSENHPLRVISYQQLGISISKYESVSVGLLQDIISRGINLEIGMLHELI</sequence>
<name>A0A5N1JB70_9BACT</name>
<dbReference type="RefSeq" id="WP_150879077.1">
    <property type="nucleotide sequence ID" value="NZ_VTWS01000005.1"/>
</dbReference>
<evidence type="ECO:0000313" key="2">
    <source>
        <dbReference type="Proteomes" id="UP000326344"/>
    </source>
</evidence>
<dbReference type="EMBL" id="VTWS01000005">
    <property type="protein sequence ID" value="KAA9349731.1"/>
    <property type="molecule type" value="Genomic_DNA"/>
</dbReference>
<protein>
    <submittedName>
        <fullName evidence="1">Uncharacterized protein</fullName>
    </submittedName>
</protein>
<reference evidence="1 2" key="1">
    <citation type="submission" date="2019-09" db="EMBL/GenBank/DDBJ databases">
        <title>Genome Sequence of Larkinella sp MA1.</title>
        <authorList>
            <person name="Srinivasan S."/>
        </authorList>
    </citation>
    <scope>NUCLEOTIDE SEQUENCE [LARGE SCALE GENOMIC DNA]</scope>
    <source>
        <strain evidence="1 2">MA1</strain>
    </source>
</reference>
<dbReference type="Proteomes" id="UP000326344">
    <property type="component" value="Unassembled WGS sequence"/>
</dbReference>
<keyword evidence="2" id="KW-1185">Reference proteome</keyword>
<accession>A0A5N1JB70</accession>
<proteinExistence type="predicted"/>
<comment type="caution">
    <text evidence="1">The sequence shown here is derived from an EMBL/GenBank/DDBJ whole genome shotgun (WGS) entry which is preliminary data.</text>
</comment>
<gene>
    <name evidence="1" type="ORF">F0P93_19970</name>
</gene>
<organism evidence="1 2">
    <name type="scientific">Larkinella humicola</name>
    <dbReference type="NCBI Taxonomy" id="2607654"/>
    <lineage>
        <taxon>Bacteria</taxon>
        <taxon>Pseudomonadati</taxon>
        <taxon>Bacteroidota</taxon>
        <taxon>Cytophagia</taxon>
        <taxon>Cytophagales</taxon>
        <taxon>Spirosomataceae</taxon>
        <taxon>Larkinella</taxon>
    </lineage>
</organism>
<dbReference type="AlphaFoldDB" id="A0A5N1JB70"/>
<evidence type="ECO:0000313" key="1">
    <source>
        <dbReference type="EMBL" id="KAA9349731.1"/>
    </source>
</evidence>